<comment type="caution">
    <text evidence="10">The sequence shown here is derived from an EMBL/GenBank/DDBJ whole genome shotgun (WGS) entry which is preliminary data.</text>
</comment>
<dbReference type="PANTHER" id="PTHR43616:SF5">
    <property type="entry name" value="GLYCEROL DEHYDROGENASE 1"/>
    <property type="match status" value="1"/>
</dbReference>
<dbReference type="GO" id="GO:0016614">
    <property type="term" value="F:oxidoreductase activity, acting on CH-OH group of donors"/>
    <property type="evidence" value="ECO:0007669"/>
    <property type="project" value="InterPro"/>
</dbReference>
<dbReference type="Proteomes" id="UP000253208">
    <property type="component" value="Unassembled WGS sequence"/>
</dbReference>
<keyword evidence="9" id="KW-1208">Phospholipid metabolism</keyword>
<evidence type="ECO:0000256" key="8">
    <source>
        <dbReference type="ARBA" id="ARBA00023209"/>
    </source>
</evidence>
<evidence type="ECO:0000256" key="4">
    <source>
        <dbReference type="ARBA" id="ARBA00022857"/>
    </source>
</evidence>
<keyword evidence="3" id="KW-0479">Metal-binding</keyword>
<organism evidence="10 11">
    <name type="scientific">Blautia obeum</name>
    <dbReference type="NCBI Taxonomy" id="40520"/>
    <lineage>
        <taxon>Bacteria</taxon>
        <taxon>Bacillati</taxon>
        <taxon>Bacillota</taxon>
        <taxon>Clostridia</taxon>
        <taxon>Lachnospirales</taxon>
        <taxon>Lachnospiraceae</taxon>
        <taxon>Blautia</taxon>
    </lineage>
</organism>
<evidence type="ECO:0000313" key="10">
    <source>
        <dbReference type="EMBL" id="RCH46522.1"/>
    </source>
</evidence>
<keyword evidence="1" id="KW-0963">Cytoplasm</keyword>
<keyword evidence="7" id="KW-0443">Lipid metabolism</keyword>
<keyword evidence="8" id="KW-0594">Phospholipid biosynthesis</keyword>
<evidence type="ECO:0000256" key="5">
    <source>
        <dbReference type="ARBA" id="ARBA00023002"/>
    </source>
</evidence>
<dbReference type="InterPro" id="IPR016205">
    <property type="entry name" value="Glycerol_DH"/>
</dbReference>
<dbReference type="GO" id="GO:0008654">
    <property type="term" value="P:phospholipid biosynthetic process"/>
    <property type="evidence" value="ECO:0007669"/>
    <property type="project" value="UniProtKB-KW"/>
</dbReference>
<evidence type="ECO:0000256" key="3">
    <source>
        <dbReference type="ARBA" id="ARBA00022723"/>
    </source>
</evidence>
<dbReference type="CDD" id="cd08175">
    <property type="entry name" value="G1PDH"/>
    <property type="match status" value="1"/>
</dbReference>
<evidence type="ECO:0000256" key="2">
    <source>
        <dbReference type="ARBA" id="ARBA00022516"/>
    </source>
</evidence>
<dbReference type="Pfam" id="PF13685">
    <property type="entry name" value="Fe-ADH_2"/>
    <property type="match status" value="1"/>
</dbReference>
<dbReference type="EMBL" id="PSQG01000001">
    <property type="protein sequence ID" value="RCH46522.1"/>
    <property type="molecule type" value="Genomic_DNA"/>
</dbReference>
<dbReference type="Gene3D" id="1.20.1090.10">
    <property type="entry name" value="Dehydroquinate synthase-like - alpha domain"/>
    <property type="match status" value="1"/>
</dbReference>
<dbReference type="RefSeq" id="WP_114001462.1">
    <property type="nucleotide sequence ID" value="NZ_PSQG01000001.1"/>
</dbReference>
<dbReference type="Gene3D" id="3.40.50.1970">
    <property type="match status" value="1"/>
</dbReference>
<dbReference type="PANTHER" id="PTHR43616">
    <property type="entry name" value="GLYCEROL DEHYDROGENASE"/>
    <property type="match status" value="1"/>
</dbReference>
<evidence type="ECO:0000256" key="1">
    <source>
        <dbReference type="ARBA" id="ARBA00022490"/>
    </source>
</evidence>
<keyword evidence="5" id="KW-0560">Oxidoreductase</keyword>
<dbReference type="GO" id="GO:0046872">
    <property type="term" value="F:metal ion binding"/>
    <property type="evidence" value="ECO:0007669"/>
    <property type="project" value="UniProtKB-KW"/>
</dbReference>
<proteinExistence type="predicted"/>
<keyword evidence="2" id="KW-0444">Lipid biosynthesis</keyword>
<dbReference type="InterPro" id="IPR032837">
    <property type="entry name" value="G1PDH"/>
</dbReference>
<protein>
    <submittedName>
        <fullName evidence="10">sn-glycerol-1-phosphate dehydrogenase</fullName>
    </submittedName>
</protein>
<dbReference type="SUPFAM" id="SSF56796">
    <property type="entry name" value="Dehydroquinate synthase-like"/>
    <property type="match status" value="1"/>
</dbReference>
<evidence type="ECO:0000256" key="6">
    <source>
        <dbReference type="ARBA" id="ARBA00023027"/>
    </source>
</evidence>
<keyword evidence="6" id="KW-0520">NAD</keyword>
<evidence type="ECO:0000256" key="7">
    <source>
        <dbReference type="ARBA" id="ARBA00023098"/>
    </source>
</evidence>
<name>A0A367G734_9FIRM</name>
<gene>
    <name evidence="10" type="ORF">C4886_00890</name>
</gene>
<evidence type="ECO:0000313" key="11">
    <source>
        <dbReference type="Proteomes" id="UP000253208"/>
    </source>
</evidence>
<evidence type="ECO:0000256" key="9">
    <source>
        <dbReference type="ARBA" id="ARBA00023264"/>
    </source>
</evidence>
<sequence length="421" mass="46375">MRVDADDFARPCSCGREHHIDVREIVIESGAIGKLEKEMSDGDLKECISPLLICDTNSYKATEELMEDIYDRCQVLILDAEGLEADERAVEIVENYMEEDIDLVLAVGAGTIHDLSRFVAHQYRIPFVSVPTAASSDGFTSTVADMTWNGVKKVFQASAPLFVFADTDIFAKAPARLTAAGVSDILGKYIALADWKIASILMDEYYCTAVADLETKAIRTVKDNLKEIAAGEKDACEKLMYALILSGLAMQMTGNSRPASGAEHHMVHLWDMEVVNGHLDALHGEKVSAATMLVLLEYKKLADAIRRGACRVHAFTDGDTELLQETFGRKGILGALEKENTPELLDDVSTETLSGALPEILKIIDLLPAVTDMQEMMSIVGCVSRVRDIGLPGKAIEESLRLAPYTRRRLSLLRLRKMLTY</sequence>
<reference evidence="10 11" key="1">
    <citation type="submission" date="2018-02" db="EMBL/GenBank/DDBJ databases">
        <title>Complete genome sequencing of Faecalibacterium prausnitzii strains isolated from the human gut.</title>
        <authorList>
            <person name="Fitzgerald B.C."/>
            <person name="Shkoporov A.N."/>
            <person name="Ross P.R."/>
            <person name="Hill C."/>
        </authorList>
    </citation>
    <scope>NUCLEOTIDE SEQUENCE [LARGE SCALE GENOMIC DNA]</scope>
    <source>
        <strain evidence="10 11">APC942/31-1</strain>
    </source>
</reference>
<dbReference type="AlphaFoldDB" id="A0A367G734"/>
<accession>A0A367G734</accession>
<keyword evidence="4" id="KW-0521">NADP</keyword>